<evidence type="ECO:0000313" key="2">
    <source>
        <dbReference type="Proteomes" id="UP001482620"/>
    </source>
</evidence>
<reference evidence="1 2" key="1">
    <citation type="submission" date="2021-06" db="EMBL/GenBank/DDBJ databases">
        <authorList>
            <person name="Palmer J.M."/>
        </authorList>
    </citation>
    <scope>NUCLEOTIDE SEQUENCE [LARGE SCALE GENOMIC DNA]</scope>
    <source>
        <strain evidence="2">if_2019</strain>
        <tissue evidence="1">Muscle</tissue>
    </source>
</reference>
<accession>A0ABV0VAF3</accession>
<feature type="non-terminal residue" evidence="1">
    <location>
        <position position="1"/>
    </location>
</feature>
<comment type="caution">
    <text evidence="1">The sequence shown here is derived from an EMBL/GenBank/DDBJ whole genome shotgun (WGS) entry which is preliminary data.</text>
</comment>
<evidence type="ECO:0000313" key="1">
    <source>
        <dbReference type="EMBL" id="MEQ2254064.1"/>
    </source>
</evidence>
<proteinExistence type="predicted"/>
<dbReference type="Proteomes" id="UP001482620">
    <property type="component" value="Unassembled WGS sequence"/>
</dbReference>
<gene>
    <name evidence="1" type="ORF">ILYODFUR_039070</name>
</gene>
<keyword evidence="2" id="KW-1185">Reference proteome</keyword>
<sequence>LKIKMQFPDNNNCNLCFGVITTVPGSDAASPADDDRRDHTLHNRLKKDMQHLAGNIERPELHQEVQSAVSLLVDGFTASPLQSVFQMNTEVFILLHHLHLF</sequence>
<name>A0ABV0VAF3_9TELE</name>
<dbReference type="EMBL" id="JAHRIQ010103670">
    <property type="protein sequence ID" value="MEQ2254064.1"/>
    <property type="molecule type" value="Genomic_DNA"/>
</dbReference>
<protein>
    <submittedName>
        <fullName evidence="1">Uncharacterized protein</fullName>
    </submittedName>
</protein>
<organism evidence="1 2">
    <name type="scientific">Ilyodon furcidens</name>
    <name type="common">goldbreast splitfin</name>
    <dbReference type="NCBI Taxonomy" id="33524"/>
    <lineage>
        <taxon>Eukaryota</taxon>
        <taxon>Metazoa</taxon>
        <taxon>Chordata</taxon>
        <taxon>Craniata</taxon>
        <taxon>Vertebrata</taxon>
        <taxon>Euteleostomi</taxon>
        <taxon>Actinopterygii</taxon>
        <taxon>Neopterygii</taxon>
        <taxon>Teleostei</taxon>
        <taxon>Neoteleostei</taxon>
        <taxon>Acanthomorphata</taxon>
        <taxon>Ovalentaria</taxon>
        <taxon>Atherinomorphae</taxon>
        <taxon>Cyprinodontiformes</taxon>
        <taxon>Goodeidae</taxon>
        <taxon>Ilyodon</taxon>
    </lineage>
</organism>